<dbReference type="GO" id="GO:0000271">
    <property type="term" value="P:polysaccharide biosynthetic process"/>
    <property type="evidence" value="ECO:0007669"/>
    <property type="project" value="TreeGrafter"/>
</dbReference>
<proteinExistence type="predicted"/>
<feature type="transmembrane region" description="Helical" evidence="1">
    <location>
        <begin position="44"/>
        <end position="66"/>
    </location>
</feature>
<dbReference type="PANTHER" id="PTHR23028:SF53">
    <property type="entry name" value="ACYL_TRANSF_3 DOMAIN-CONTAINING PROTEIN"/>
    <property type="match status" value="1"/>
</dbReference>
<name>A0A368GVJ8_ANCCA</name>
<gene>
    <name evidence="2" type="ORF">ANCCAN_06657</name>
</gene>
<dbReference type="EMBL" id="JOJR01000064">
    <property type="protein sequence ID" value="RCN47369.1"/>
    <property type="molecule type" value="Genomic_DNA"/>
</dbReference>
<dbReference type="OrthoDB" id="5877422at2759"/>
<feature type="transmembrane region" description="Helical" evidence="1">
    <location>
        <begin position="73"/>
        <end position="95"/>
    </location>
</feature>
<dbReference type="Proteomes" id="UP000252519">
    <property type="component" value="Unassembled WGS sequence"/>
</dbReference>
<keyword evidence="1" id="KW-0472">Membrane</keyword>
<dbReference type="AlphaFoldDB" id="A0A368GVJ8"/>
<reference evidence="2 3" key="1">
    <citation type="submission" date="2014-10" db="EMBL/GenBank/DDBJ databases">
        <title>Draft genome of the hookworm Ancylostoma caninum.</title>
        <authorList>
            <person name="Mitreva M."/>
        </authorList>
    </citation>
    <scope>NUCLEOTIDE SEQUENCE [LARGE SCALE GENOMIC DNA]</scope>
    <source>
        <strain evidence="2 3">Baltimore</strain>
    </source>
</reference>
<dbReference type="GO" id="GO:0016020">
    <property type="term" value="C:membrane"/>
    <property type="evidence" value="ECO:0007669"/>
    <property type="project" value="TreeGrafter"/>
</dbReference>
<dbReference type="PANTHER" id="PTHR23028">
    <property type="entry name" value="ACETYLTRANSFERASE"/>
    <property type="match status" value="1"/>
</dbReference>
<accession>A0A368GVJ8</accession>
<protein>
    <recommendedName>
        <fullName evidence="4">Acyltransferase 3 domain-containing protein</fullName>
    </recommendedName>
</protein>
<evidence type="ECO:0000313" key="3">
    <source>
        <dbReference type="Proteomes" id="UP000252519"/>
    </source>
</evidence>
<keyword evidence="3" id="KW-1185">Reference proteome</keyword>
<evidence type="ECO:0008006" key="4">
    <source>
        <dbReference type="Google" id="ProtNLM"/>
    </source>
</evidence>
<sequence length="172" mass="19438">MVTVPALMWTPFPQNKLRIVVTIVSAGLIYIGSFHQTVLLTHHVLAYIGNISYALYLFHWPLYVIFRSVSCQPFLALFMGVIVSVILAIATFHFFECYYLKWPIPVVVSVIAILWTSSAVLSRQLLRDDSIMKISRYGSVKYEGINPNDAAWNRSKLIGLQSRVSSDVLVTV</sequence>
<keyword evidence="1" id="KW-0812">Transmembrane</keyword>
<organism evidence="2 3">
    <name type="scientific">Ancylostoma caninum</name>
    <name type="common">Dog hookworm</name>
    <dbReference type="NCBI Taxonomy" id="29170"/>
    <lineage>
        <taxon>Eukaryota</taxon>
        <taxon>Metazoa</taxon>
        <taxon>Ecdysozoa</taxon>
        <taxon>Nematoda</taxon>
        <taxon>Chromadorea</taxon>
        <taxon>Rhabditida</taxon>
        <taxon>Rhabditina</taxon>
        <taxon>Rhabditomorpha</taxon>
        <taxon>Strongyloidea</taxon>
        <taxon>Ancylostomatidae</taxon>
        <taxon>Ancylostomatinae</taxon>
        <taxon>Ancylostoma</taxon>
    </lineage>
</organism>
<dbReference type="STRING" id="29170.A0A368GVJ8"/>
<evidence type="ECO:0000256" key="1">
    <source>
        <dbReference type="SAM" id="Phobius"/>
    </source>
</evidence>
<keyword evidence="1" id="KW-1133">Transmembrane helix</keyword>
<comment type="caution">
    <text evidence="2">The sequence shown here is derived from an EMBL/GenBank/DDBJ whole genome shotgun (WGS) entry which is preliminary data.</text>
</comment>
<feature type="transmembrane region" description="Helical" evidence="1">
    <location>
        <begin position="107"/>
        <end position="126"/>
    </location>
</feature>
<evidence type="ECO:0000313" key="2">
    <source>
        <dbReference type="EMBL" id="RCN47369.1"/>
    </source>
</evidence>
<dbReference type="InterPro" id="IPR050879">
    <property type="entry name" value="Acyltransferase_3"/>
</dbReference>
<feature type="transmembrane region" description="Helical" evidence="1">
    <location>
        <begin position="17"/>
        <end position="38"/>
    </location>
</feature>